<name>A0ABX7NH76_9BACT</name>
<dbReference type="Gene3D" id="2.60.40.10">
    <property type="entry name" value="Immunoglobulins"/>
    <property type="match status" value="1"/>
</dbReference>
<feature type="signal peptide" evidence="1">
    <location>
        <begin position="1"/>
        <end position="23"/>
    </location>
</feature>
<dbReference type="Proteomes" id="UP000663090">
    <property type="component" value="Chromosome"/>
</dbReference>
<keyword evidence="1" id="KW-0732">Signal</keyword>
<evidence type="ECO:0000259" key="2">
    <source>
        <dbReference type="Pfam" id="PF13360"/>
    </source>
</evidence>
<dbReference type="InterPro" id="IPR013783">
    <property type="entry name" value="Ig-like_fold"/>
</dbReference>
<dbReference type="Gene3D" id="2.130.10.10">
    <property type="entry name" value="YVTN repeat-like/Quinoprotein amine dehydrogenase"/>
    <property type="match status" value="1"/>
</dbReference>
<dbReference type="InterPro" id="IPR011047">
    <property type="entry name" value="Quinoprotein_ADH-like_sf"/>
</dbReference>
<organism evidence="3 4">
    <name type="scientific">Myxococcus landrumensis</name>
    <dbReference type="NCBI Taxonomy" id="2813577"/>
    <lineage>
        <taxon>Bacteria</taxon>
        <taxon>Pseudomonadati</taxon>
        <taxon>Myxococcota</taxon>
        <taxon>Myxococcia</taxon>
        <taxon>Myxococcales</taxon>
        <taxon>Cystobacterineae</taxon>
        <taxon>Myxococcaceae</taxon>
        <taxon>Myxococcus</taxon>
    </lineage>
</organism>
<dbReference type="InterPro" id="IPR018391">
    <property type="entry name" value="PQQ_b-propeller_rpt"/>
</dbReference>
<evidence type="ECO:0000313" key="4">
    <source>
        <dbReference type="Proteomes" id="UP000663090"/>
    </source>
</evidence>
<dbReference type="Pfam" id="PF13360">
    <property type="entry name" value="PQQ_2"/>
    <property type="match status" value="1"/>
</dbReference>
<accession>A0ABX7NH76</accession>
<dbReference type="EMBL" id="CP071091">
    <property type="protein sequence ID" value="QSQ18149.1"/>
    <property type="molecule type" value="Genomic_DNA"/>
</dbReference>
<keyword evidence="4" id="KW-1185">Reference proteome</keyword>
<feature type="chain" id="PRO_5045501971" evidence="1">
    <location>
        <begin position="24"/>
        <end position="1034"/>
    </location>
</feature>
<evidence type="ECO:0000313" key="3">
    <source>
        <dbReference type="EMBL" id="QSQ18149.1"/>
    </source>
</evidence>
<dbReference type="InterPro" id="IPR002372">
    <property type="entry name" value="PQQ_rpt_dom"/>
</dbReference>
<dbReference type="InterPro" id="IPR015943">
    <property type="entry name" value="WD40/YVTN_repeat-like_dom_sf"/>
</dbReference>
<feature type="domain" description="Pyrrolo-quinoline quinone repeat" evidence="2">
    <location>
        <begin position="693"/>
        <end position="909"/>
    </location>
</feature>
<protein>
    <submittedName>
        <fullName evidence="3">PQQ-binding-like beta-propeller repeat protein</fullName>
    </submittedName>
</protein>
<reference evidence="3 4" key="1">
    <citation type="submission" date="2021-02" db="EMBL/GenBank/DDBJ databases">
        <title>De Novo genome assembly of isolated myxobacteria.</title>
        <authorList>
            <person name="Stevens D.C."/>
        </authorList>
    </citation>
    <scope>NUCLEOTIDE SEQUENCE [LARGE SCALE GENOMIC DNA]</scope>
    <source>
        <strain evidence="3 4">SCHIC003</strain>
    </source>
</reference>
<proteinExistence type="predicted"/>
<evidence type="ECO:0000256" key="1">
    <source>
        <dbReference type="SAM" id="SignalP"/>
    </source>
</evidence>
<gene>
    <name evidence="3" type="ORF">JY572_05635</name>
</gene>
<sequence>MTPVNARLAVLLAALALSPAVMAQTTMNRTAVFTALAGPGETQATVTMDEASELRVQVRNNTSSSSPNYRPINEVIFQLPGGYTLLESPPPPGWAAEQFTTAGYVRYFYIPSVQCAGPAVGLAMNETQTFTLRMIPPVSNTNAANQQFATLEANEQCSWNGGFSTNRTSTAARWLRAGLSTQVSIQPRALPVGEDFTARLVIENRTGQSTAQANISAEGPSTGAGGVTFEVVELEPTNFRVSIPLRGAGILAARATVQSEGTMVASARATNTGGSVTSSVVDTPMVTVGALAAAADVDVTQAFTGEAVKVRLSVTNTSATASYLDVVPRAPVLVGAAQATLTQGPSPASTPRLAPGASAHFVWLYTLTGAEFSDYAFDVSADATLNGAAVSTPLVRTGRGRIVAHRLKVSPSVLVPGVANQTVLYTVQNRGSQPIYQVTLLRPATNYFRFATGSPASAAGWSVSSNAASFTWTVANGQPIGVNQERSFPVTYASVSPVTAPTTFRHRMHLPDVYDSQSAARIEAPVTLAGGSAAPEVERLTAVARDGSVTLAWDNPSSHNGVLVLRAAGSAPNTPPVAGQAYAQGATLGNATVVLSETFTSTSTFVDSTVANGTTYYYRVFNSDDAGFYSAGNQPTSAALKATPRARVGAAPLWCYSVGLDARIQPITELGVGIFSSFNNTLVANLTQAANPATDGAERWRPLQLGAPIGSRFPVVPLRGLPGQYILTADQDGVAYAISAATGTVLWRWNNNGTPIGTIQSFPVTQLHDYANAAYQAARPNLDLVFFATRLSNPAANRVVALNARTGTPVFTYQPGDLGMVNGGMVVDYVNNLLFIGGKVNGVSADSLRVLNTLTGAEVARLALGDLEHSLVRNGVTGHILATNSDGVVHAVDAVTRQVVWSLNVATRPAPSTPAFTSFVRPLGGGFVASLASGLVEFWDYAAPGAATPTRQWSTAVPNPSGTFTLNRNGVVRIYVGGGDGKVHQLEMVGGVDSAQVTLTNGPRIGTPTIDTTSSRLHVGSEDGLICSFPVPFP</sequence>
<dbReference type="SUPFAM" id="SSF50998">
    <property type="entry name" value="Quinoprotein alcohol dehydrogenase-like"/>
    <property type="match status" value="1"/>
</dbReference>
<dbReference type="SMART" id="SM00564">
    <property type="entry name" value="PQQ"/>
    <property type="match status" value="2"/>
</dbReference>